<evidence type="ECO:0000313" key="3">
    <source>
        <dbReference type="EMBL" id="CAG7621260.1"/>
    </source>
</evidence>
<evidence type="ECO:0000313" key="4">
    <source>
        <dbReference type="Proteomes" id="UP000693672"/>
    </source>
</evidence>
<name>A0A916K2Q7_9BACL</name>
<dbReference type="InterPro" id="IPR000917">
    <property type="entry name" value="Sulfatase_N"/>
</dbReference>
<protein>
    <submittedName>
        <fullName evidence="3">Ulvan-active sulfatase</fullName>
        <ecNumber evidence="3">3.1.6.-</ecNumber>
    </submittedName>
</protein>
<feature type="compositionally biased region" description="Basic and acidic residues" evidence="1">
    <location>
        <begin position="487"/>
        <end position="501"/>
    </location>
</feature>
<dbReference type="PANTHER" id="PTHR43751:SF1">
    <property type="entry name" value="SULFATASE ATSG-RELATED"/>
    <property type="match status" value="1"/>
</dbReference>
<organism evidence="3 4">
    <name type="scientific">Paenibacillus solanacearum</name>
    <dbReference type="NCBI Taxonomy" id="2048548"/>
    <lineage>
        <taxon>Bacteria</taxon>
        <taxon>Bacillati</taxon>
        <taxon>Bacillota</taxon>
        <taxon>Bacilli</taxon>
        <taxon>Bacillales</taxon>
        <taxon>Paenibacillaceae</taxon>
        <taxon>Paenibacillus</taxon>
    </lineage>
</organism>
<dbReference type="PANTHER" id="PTHR43751">
    <property type="entry name" value="SULFATASE"/>
    <property type="match status" value="1"/>
</dbReference>
<feature type="domain" description="Sulfatase N-terminal" evidence="2">
    <location>
        <begin position="2"/>
        <end position="315"/>
    </location>
</feature>
<dbReference type="AlphaFoldDB" id="A0A916K2Q7"/>
<dbReference type="EC" id="3.1.6.-" evidence="3"/>
<evidence type="ECO:0000259" key="2">
    <source>
        <dbReference type="Pfam" id="PF00884"/>
    </source>
</evidence>
<dbReference type="RefSeq" id="WP_218092114.1">
    <property type="nucleotide sequence ID" value="NZ_CAJVAS010000008.1"/>
</dbReference>
<gene>
    <name evidence="3" type="ORF">PAESOLCIP111_02329</name>
</gene>
<dbReference type="CDD" id="cd16027">
    <property type="entry name" value="SGSH"/>
    <property type="match status" value="1"/>
</dbReference>
<feature type="region of interest" description="Disordered" evidence="1">
    <location>
        <begin position="487"/>
        <end position="513"/>
    </location>
</feature>
<sequence length="513" mass="58441">MNIVFAFADDWGRYASIYAEHEGPESINHLIRTPHVDRIAREGALFKNASVPAPSCTPCRSSILSGRYFWQTGLGAILLGAVWDEQIPSYPLELEKAGYHIGHTYKVWAPGKTKNAPYGGQRTAYSSCGNQFSKFSHRVTERAEQIGVDAAKQELLDEVRNNFDSFIDVRPEGKPFCYWWGPTNTHRTWERGSGKAIWGLNPDDLQGRMPGFLPDVPEVREDFCDYLGECQAFDAGLGVILRRLEELGELDNTLVVVSGDHGIPGMPRAKCNLYNIGCEVALTMRWPGHIQAGRVIEDFVNLMDLAPTFMEAAGVAVPESMTGRSLLPVLLDERSGQVDRERTFVITGRERHVNEAREGDLPYPQRAIRTQDYLYIINFEPERWPMGDPKGLDQPHAAAPTYEELRWNTRIAYADMDASPTKAWMIHHRSESEVQLLFDLAFDKRPREELYDLRNDPYYMHNLADEPQYTDVKRELNAALMAELRRQQDPRVTETPCRFEQEPYAGKLQPFQQ</sequence>
<keyword evidence="4" id="KW-1185">Reference proteome</keyword>
<reference evidence="3" key="1">
    <citation type="submission" date="2021-06" db="EMBL/GenBank/DDBJ databases">
        <authorList>
            <person name="Criscuolo A."/>
        </authorList>
    </citation>
    <scope>NUCLEOTIDE SEQUENCE</scope>
    <source>
        <strain evidence="3">CIP111600</strain>
    </source>
</reference>
<comment type="caution">
    <text evidence="3">The sequence shown here is derived from an EMBL/GenBank/DDBJ whole genome shotgun (WGS) entry which is preliminary data.</text>
</comment>
<accession>A0A916K2Q7</accession>
<proteinExistence type="predicted"/>
<evidence type="ECO:0000256" key="1">
    <source>
        <dbReference type="SAM" id="MobiDB-lite"/>
    </source>
</evidence>
<dbReference type="GO" id="GO:0016787">
    <property type="term" value="F:hydrolase activity"/>
    <property type="evidence" value="ECO:0007669"/>
    <property type="project" value="UniProtKB-KW"/>
</dbReference>
<dbReference type="Proteomes" id="UP000693672">
    <property type="component" value="Unassembled WGS sequence"/>
</dbReference>
<dbReference type="EMBL" id="CAJVAS010000008">
    <property type="protein sequence ID" value="CAG7621260.1"/>
    <property type="molecule type" value="Genomic_DNA"/>
</dbReference>
<keyword evidence="3" id="KW-0378">Hydrolase</keyword>
<dbReference type="Pfam" id="PF00884">
    <property type="entry name" value="Sulfatase"/>
    <property type="match status" value="1"/>
</dbReference>
<dbReference type="InterPro" id="IPR052701">
    <property type="entry name" value="GAG_Ulvan_Degrading_Sulfatases"/>
</dbReference>